<dbReference type="InterPro" id="IPR013736">
    <property type="entry name" value="Xaa-Pro_dipept_C"/>
</dbReference>
<dbReference type="Gene3D" id="2.60.120.260">
    <property type="entry name" value="Galactose-binding domain-like"/>
    <property type="match status" value="1"/>
</dbReference>
<dbReference type="AlphaFoldDB" id="G5HRE9"/>
<dbReference type="RefSeq" id="WP_007869083.1">
    <property type="nucleotide sequence ID" value="NZ_JH376429.1"/>
</dbReference>
<evidence type="ECO:0000313" key="4">
    <source>
        <dbReference type="EMBL" id="EHE96036.1"/>
    </source>
</evidence>
<dbReference type="Pfam" id="PF02129">
    <property type="entry name" value="Peptidase_S15"/>
    <property type="match status" value="1"/>
</dbReference>
<dbReference type="InterPro" id="IPR029058">
    <property type="entry name" value="AB_hydrolase_fold"/>
</dbReference>
<dbReference type="Gene3D" id="3.40.50.1820">
    <property type="entry name" value="alpha/beta hydrolase"/>
    <property type="match status" value="1"/>
</dbReference>
<evidence type="ECO:0000256" key="1">
    <source>
        <dbReference type="ARBA" id="ARBA00022801"/>
    </source>
</evidence>
<dbReference type="Proteomes" id="UP000003763">
    <property type="component" value="Unassembled WGS sequence"/>
</dbReference>
<organism evidence="4 5">
    <name type="scientific">[Clostridium] citroniae WAL-17108</name>
    <dbReference type="NCBI Taxonomy" id="742733"/>
    <lineage>
        <taxon>Bacteria</taxon>
        <taxon>Bacillati</taxon>
        <taxon>Bacillota</taxon>
        <taxon>Clostridia</taxon>
        <taxon>Lachnospirales</taxon>
        <taxon>Lachnospiraceae</taxon>
        <taxon>Enterocloster</taxon>
    </lineage>
</organism>
<dbReference type="PANTHER" id="PTHR43056">
    <property type="entry name" value="PEPTIDASE S9 PROLYL OLIGOPEPTIDASE"/>
    <property type="match status" value="1"/>
</dbReference>
<dbReference type="NCBIfam" id="TIGR00976">
    <property type="entry name" value="CocE_NonD"/>
    <property type="match status" value="1"/>
</dbReference>
<dbReference type="Gene3D" id="1.10.3020.10">
    <property type="entry name" value="alpha-amino acid ester hydrolase ( Helical cap domain)"/>
    <property type="match status" value="1"/>
</dbReference>
<gene>
    <name evidence="4" type="ORF">HMPREF9469_05161</name>
</gene>
<dbReference type="Pfam" id="PF08530">
    <property type="entry name" value="PepX_C"/>
    <property type="match status" value="1"/>
</dbReference>
<dbReference type="SUPFAM" id="SSF53474">
    <property type="entry name" value="alpha/beta-Hydrolases"/>
    <property type="match status" value="1"/>
</dbReference>
<protein>
    <recommendedName>
        <fullName evidence="3">Xaa-Pro dipeptidyl-peptidase C-terminal domain-containing protein</fullName>
    </recommendedName>
</protein>
<dbReference type="GO" id="GO:0008239">
    <property type="term" value="F:dipeptidyl-peptidase activity"/>
    <property type="evidence" value="ECO:0007669"/>
    <property type="project" value="InterPro"/>
</dbReference>
<reference evidence="4 5" key="1">
    <citation type="submission" date="2011-08" db="EMBL/GenBank/DDBJ databases">
        <title>The Genome Sequence of Clostridium citroniae WAL-17108.</title>
        <authorList>
            <consortium name="The Broad Institute Genome Sequencing Platform"/>
            <person name="Earl A."/>
            <person name="Ward D."/>
            <person name="Feldgarden M."/>
            <person name="Gevers D."/>
            <person name="Finegold S.M."/>
            <person name="Summanen P.H."/>
            <person name="Molitoris D.R."/>
            <person name="Vaisanen M.L."/>
            <person name="Daigneault M."/>
            <person name="Allen-Vercoe E."/>
            <person name="Young S.K."/>
            <person name="Zeng Q."/>
            <person name="Gargeya S."/>
            <person name="Fitzgerald M."/>
            <person name="Haas B."/>
            <person name="Abouelleil A."/>
            <person name="Alvarado L."/>
            <person name="Arachchi H.M."/>
            <person name="Berlin A."/>
            <person name="Brown A."/>
            <person name="Chapman S.B."/>
            <person name="Chen Z."/>
            <person name="Dunbar C."/>
            <person name="Freedman E."/>
            <person name="Gearin G."/>
            <person name="Gellesch M."/>
            <person name="Goldberg J."/>
            <person name="Griggs A."/>
            <person name="Gujja S."/>
            <person name="Heiman D."/>
            <person name="Howarth C."/>
            <person name="Larson L."/>
            <person name="Lui A."/>
            <person name="MacDonald P.J.P."/>
            <person name="Montmayeur A."/>
            <person name="Murphy C."/>
            <person name="Neiman D."/>
            <person name="Pearson M."/>
            <person name="Priest M."/>
            <person name="Roberts A."/>
            <person name="Saif S."/>
            <person name="Shea T."/>
            <person name="Shenoy N."/>
            <person name="Sisk P."/>
            <person name="Stolte C."/>
            <person name="Sykes S."/>
            <person name="Wortman J."/>
            <person name="Nusbaum C."/>
            <person name="Birren B."/>
        </authorList>
    </citation>
    <scope>NUCLEOTIDE SEQUENCE [LARGE SCALE GENOMIC DNA]</scope>
    <source>
        <strain evidence="4 5">WAL-17108</strain>
    </source>
</reference>
<dbReference type="HOGENOM" id="CLU_015590_5_2_9"/>
<keyword evidence="1" id="KW-0378">Hydrolase</keyword>
<dbReference type="InterPro" id="IPR000383">
    <property type="entry name" value="Xaa-Pro-like_dom"/>
</dbReference>
<evidence type="ECO:0000313" key="5">
    <source>
        <dbReference type="Proteomes" id="UP000003763"/>
    </source>
</evidence>
<feature type="domain" description="Xaa-Pro dipeptidyl-peptidase C-terminal" evidence="3">
    <location>
        <begin position="472"/>
        <end position="720"/>
    </location>
</feature>
<feature type="region of interest" description="Disordered" evidence="2">
    <location>
        <begin position="80"/>
        <end position="102"/>
    </location>
</feature>
<dbReference type="eggNOG" id="COG2936">
    <property type="taxonomic scope" value="Bacteria"/>
</dbReference>
<evidence type="ECO:0000256" key="2">
    <source>
        <dbReference type="SAM" id="MobiDB-lite"/>
    </source>
</evidence>
<proteinExistence type="predicted"/>
<dbReference type="PANTHER" id="PTHR43056:SF10">
    <property type="entry name" value="COCE_NOND FAMILY, PUTATIVE (AFU_ORTHOLOGUE AFUA_7G00600)-RELATED"/>
    <property type="match status" value="1"/>
</dbReference>
<dbReference type="PATRIC" id="fig|742733.3.peg.5288"/>
<evidence type="ECO:0000259" key="3">
    <source>
        <dbReference type="SMART" id="SM00939"/>
    </source>
</evidence>
<dbReference type="SMART" id="SM00939">
    <property type="entry name" value="PepX_C"/>
    <property type="match status" value="1"/>
</dbReference>
<name>G5HRE9_9FIRM</name>
<dbReference type="InterPro" id="IPR050585">
    <property type="entry name" value="Xaa-Pro_dipeptidyl-ppase/CocE"/>
</dbReference>
<sequence length="725" mass="82278">MEQWNFYLSGILYGIFERRDDRIFHRPLDVYTGMPGEWKELAEDDTWYLELGKMNVRKALMELEAYEAGIRNTETRNTAAENTGARNAGARNAGTRNAGTRNAGTWNEFKRFETPGGEIFEKRDDKSFVQRNIKFPKNLITDNGQVAAFVTPYRDQCAVLVRNGLEDRTILSQWAEVNRNPLCTVEHPVTEMVPMRDQVRLATDIYLPSGAKKVPTVLVRTPYGKTMGISCYFRFVQRGYAVVIQDVRGREDSEGEWLPMYYEVEDGDDTLSWIARQPWSDGNVGMTGGSYLGYVQWAAAASENPHLKAMLSSVCAGSPFVDVPRRGGCFNSGMLAWAFLVSGQHSDPSLMARDDWEEVLDIRPLEELAPKALGYDIPFLRKWFSHMDYDKLWQQGNWKDRTNAHRVPALIMSGWFDDNGMGTTEALELYHDYQEKKVILGPWMHAGNADYDIHGFALGTNALRYDMDLICLAWLEHYLKGVDNGIDRTPKVEYYTMGSNQWKTADNWPIPGTSALTFYLDGDQEDAAAVNRGILSVSAPASPSWDSYEYDPEHPALHLVDMSENELEVPADYSLEEKRPDILCYSTQALSSDLTITGDVTAELYLSSDCEDTDLVVRITDVDREGRSMKLADGVLSVRYRNQFEHPDFMEPGQIYPVKIRTTKLSHTFCKGHCLRVTITSSAKNFIFPNRNTRDGFNSVTIKTAHNRIHRGGAHASRVMFRQEV</sequence>
<accession>G5HRE9</accession>
<dbReference type="InterPro" id="IPR008979">
    <property type="entry name" value="Galactose-bd-like_sf"/>
</dbReference>
<dbReference type="EMBL" id="ADLJ01000047">
    <property type="protein sequence ID" value="EHE96036.1"/>
    <property type="molecule type" value="Genomic_DNA"/>
</dbReference>
<dbReference type="SUPFAM" id="SSF49785">
    <property type="entry name" value="Galactose-binding domain-like"/>
    <property type="match status" value="1"/>
</dbReference>
<comment type="caution">
    <text evidence="4">The sequence shown here is derived from an EMBL/GenBank/DDBJ whole genome shotgun (WGS) entry which is preliminary data.</text>
</comment>
<dbReference type="InterPro" id="IPR005674">
    <property type="entry name" value="CocE/Ser_esterase"/>
</dbReference>